<comment type="caution">
    <text evidence="2">The sequence shown here is derived from an EMBL/GenBank/DDBJ whole genome shotgun (WGS) entry which is preliminary data.</text>
</comment>
<feature type="region of interest" description="Disordered" evidence="1">
    <location>
        <begin position="1"/>
        <end position="38"/>
    </location>
</feature>
<proteinExistence type="predicted"/>
<evidence type="ECO:0000313" key="2">
    <source>
        <dbReference type="EMBL" id="MDW9256008.1"/>
    </source>
</evidence>
<gene>
    <name evidence="2" type="ORF">C7S16_3176</name>
</gene>
<name>A0AAW9D2X0_BURTH</name>
<organism evidence="2 3">
    <name type="scientific">Burkholderia thailandensis</name>
    <dbReference type="NCBI Taxonomy" id="57975"/>
    <lineage>
        <taxon>Bacteria</taxon>
        <taxon>Pseudomonadati</taxon>
        <taxon>Pseudomonadota</taxon>
        <taxon>Betaproteobacteria</taxon>
        <taxon>Burkholderiales</taxon>
        <taxon>Burkholderiaceae</taxon>
        <taxon>Burkholderia</taxon>
        <taxon>pseudomallei group</taxon>
    </lineage>
</organism>
<accession>A0AAW9D2X0</accession>
<evidence type="ECO:0000256" key="1">
    <source>
        <dbReference type="SAM" id="MobiDB-lite"/>
    </source>
</evidence>
<evidence type="ECO:0000313" key="3">
    <source>
        <dbReference type="Proteomes" id="UP001272137"/>
    </source>
</evidence>
<sequence>MNEIERLKNGNRMVSRGRRMPPAGGFRSRPAVTGGGGAASGAARVGAAAPALGHACSAASDSRRTNAGSAAGDEPAMAPRVHHAARLK</sequence>
<reference evidence="2" key="1">
    <citation type="submission" date="2018-08" db="EMBL/GenBank/DDBJ databases">
        <title>Identification of Burkholderia cepacia strains that express a Burkholderia pseudomallei-like capsular polysaccharide.</title>
        <authorList>
            <person name="Burtnick M.N."/>
            <person name="Vongsouvath M."/>
            <person name="Newton P."/>
            <person name="Wuthiekanun V."/>
            <person name="Limmathurotsakul D."/>
            <person name="Brett P.J."/>
            <person name="Chantratita N."/>
            <person name="Dance D.A."/>
        </authorList>
    </citation>
    <scope>NUCLEOTIDE SEQUENCE</scope>
    <source>
        <strain evidence="2">SBXCC001</strain>
    </source>
</reference>
<dbReference type="Proteomes" id="UP001272137">
    <property type="component" value="Unassembled WGS sequence"/>
</dbReference>
<dbReference type="EMBL" id="QXCT01000002">
    <property type="protein sequence ID" value="MDW9256008.1"/>
    <property type="molecule type" value="Genomic_DNA"/>
</dbReference>
<feature type="region of interest" description="Disordered" evidence="1">
    <location>
        <begin position="58"/>
        <end position="88"/>
    </location>
</feature>
<dbReference type="AlphaFoldDB" id="A0AAW9D2X0"/>
<protein>
    <submittedName>
        <fullName evidence="2">Uncharacterized protein</fullName>
    </submittedName>
</protein>